<reference evidence="1 2" key="2">
    <citation type="submission" date="2020-03" db="EMBL/GenBank/DDBJ databases">
        <authorList>
            <person name="Ichikawa N."/>
            <person name="Kimura A."/>
            <person name="Kitahashi Y."/>
            <person name="Uohara A."/>
        </authorList>
    </citation>
    <scope>NUCLEOTIDE SEQUENCE [LARGE SCALE GENOMIC DNA]</scope>
    <source>
        <strain evidence="1 2">NBRC 108639</strain>
    </source>
</reference>
<sequence length="234" mass="25082">MPEDSARLLAELAELREQANALTLRLSAHHDHRLRYTGEDRNGLSSVTVDGHGRTTDVVVMREWRRETDPAGLGRALLAAAGDAQARRLEGMATGGVPATTALLDRAPVATSLDASGPDLIRELLPLLERVERQLDDAGQRLARHFTDAVHLRSSGGACAITARGGQVSEIEFDAHWIASAGAGEVAHHVCQLFQDAHDRALTGIGDLLPPELGDVMSFAADPARMLRQLGLDT</sequence>
<dbReference type="EMBL" id="BLPF01000001">
    <property type="protein sequence ID" value="GFJ80295.1"/>
    <property type="molecule type" value="Genomic_DNA"/>
</dbReference>
<accession>A0A6V8KHU3</accession>
<proteinExistence type="predicted"/>
<reference evidence="1 2" key="1">
    <citation type="submission" date="2020-03" db="EMBL/GenBank/DDBJ databases">
        <title>Whole genome shotgun sequence of Phytohabitans houttuyneae NBRC 108639.</title>
        <authorList>
            <person name="Komaki H."/>
            <person name="Tamura T."/>
        </authorList>
    </citation>
    <scope>NUCLEOTIDE SEQUENCE [LARGE SCALE GENOMIC DNA]</scope>
    <source>
        <strain evidence="1 2">NBRC 108639</strain>
    </source>
</reference>
<dbReference type="Gene3D" id="3.30.1310.10">
    <property type="entry name" value="Nucleoid-associated protein YbaB-like domain"/>
    <property type="match status" value="1"/>
</dbReference>
<comment type="caution">
    <text evidence="1">The sequence shown here is derived from an EMBL/GenBank/DDBJ whole genome shotgun (WGS) entry which is preliminary data.</text>
</comment>
<gene>
    <name evidence="1" type="ORF">Phou_044750</name>
</gene>
<evidence type="ECO:0008006" key="3">
    <source>
        <dbReference type="Google" id="ProtNLM"/>
    </source>
</evidence>
<dbReference type="RefSeq" id="WP_173057686.1">
    <property type="nucleotide sequence ID" value="NZ_BAABGO010000015.1"/>
</dbReference>
<name>A0A6V8KHU3_9ACTN</name>
<dbReference type="InterPro" id="IPR036894">
    <property type="entry name" value="YbaB-like_sf"/>
</dbReference>
<protein>
    <recommendedName>
        <fullName evidence="3">YbaB/EbfC DNA-binding family protein</fullName>
    </recommendedName>
</protein>
<dbReference type="Proteomes" id="UP000482800">
    <property type="component" value="Unassembled WGS sequence"/>
</dbReference>
<organism evidence="1 2">
    <name type="scientific">Phytohabitans houttuyneae</name>
    <dbReference type="NCBI Taxonomy" id="1076126"/>
    <lineage>
        <taxon>Bacteria</taxon>
        <taxon>Bacillati</taxon>
        <taxon>Actinomycetota</taxon>
        <taxon>Actinomycetes</taxon>
        <taxon>Micromonosporales</taxon>
        <taxon>Micromonosporaceae</taxon>
    </lineage>
</organism>
<evidence type="ECO:0000313" key="1">
    <source>
        <dbReference type="EMBL" id="GFJ80295.1"/>
    </source>
</evidence>
<keyword evidence="2" id="KW-1185">Reference proteome</keyword>
<dbReference type="AlphaFoldDB" id="A0A6V8KHU3"/>
<evidence type="ECO:0000313" key="2">
    <source>
        <dbReference type="Proteomes" id="UP000482800"/>
    </source>
</evidence>